<dbReference type="EMBL" id="GBRH01240302">
    <property type="protein sequence ID" value="JAD57593.1"/>
    <property type="molecule type" value="Transcribed_RNA"/>
</dbReference>
<sequence length="47" mass="5374">MYSRKLQQCPRIFLLFLTWPTSLSVSCALYSIIPKALIILPPGFMQS</sequence>
<reference evidence="2" key="1">
    <citation type="submission" date="2014-09" db="EMBL/GenBank/DDBJ databases">
        <authorList>
            <person name="Magalhaes I.L.F."/>
            <person name="Oliveira U."/>
            <person name="Santos F.R."/>
            <person name="Vidigal T.H.D.A."/>
            <person name="Brescovit A.D."/>
            <person name="Santos A.J."/>
        </authorList>
    </citation>
    <scope>NUCLEOTIDE SEQUENCE</scope>
    <source>
        <tissue evidence="2">Shoot tissue taken approximately 20 cm above the soil surface</tissue>
    </source>
</reference>
<protein>
    <submittedName>
        <fullName evidence="2">Uncharacterized protein</fullName>
    </submittedName>
</protein>
<name>A0A0A9B663_ARUDO</name>
<keyword evidence="1" id="KW-0812">Transmembrane</keyword>
<evidence type="ECO:0000313" key="2">
    <source>
        <dbReference type="EMBL" id="JAD57593.1"/>
    </source>
</evidence>
<reference evidence="2" key="2">
    <citation type="journal article" date="2015" name="Data Brief">
        <title>Shoot transcriptome of the giant reed, Arundo donax.</title>
        <authorList>
            <person name="Barrero R.A."/>
            <person name="Guerrero F.D."/>
            <person name="Moolhuijzen P."/>
            <person name="Goolsby J.A."/>
            <person name="Tidwell J."/>
            <person name="Bellgard S.E."/>
            <person name="Bellgard M.I."/>
        </authorList>
    </citation>
    <scope>NUCLEOTIDE SEQUENCE</scope>
    <source>
        <tissue evidence="2">Shoot tissue taken approximately 20 cm above the soil surface</tissue>
    </source>
</reference>
<organism evidence="2">
    <name type="scientific">Arundo donax</name>
    <name type="common">Giant reed</name>
    <name type="synonym">Donax arundinaceus</name>
    <dbReference type="NCBI Taxonomy" id="35708"/>
    <lineage>
        <taxon>Eukaryota</taxon>
        <taxon>Viridiplantae</taxon>
        <taxon>Streptophyta</taxon>
        <taxon>Embryophyta</taxon>
        <taxon>Tracheophyta</taxon>
        <taxon>Spermatophyta</taxon>
        <taxon>Magnoliopsida</taxon>
        <taxon>Liliopsida</taxon>
        <taxon>Poales</taxon>
        <taxon>Poaceae</taxon>
        <taxon>PACMAD clade</taxon>
        <taxon>Arundinoideae</taxon>
        <taxon>Arundineae</taxon>
        <taxon>Arundo</taxon>
    </lineage>
</organism>
<keyword evidence="1" id="KW-1133">Transmembrane helix</keyword>
<feature type="transmembrane region" description="Helical" evidence="1">
    <location>
        <begin position="12"/>
        <end position="33"/>
    </location>
</feature>
<proteinExistence type="predicted"/>
<evidence type="ECO:0000256" key="1">
    <source>
        <dbReference type="SAM" id="Phobius"/>
    </source>
</evidence>
<dbReference type="PROSITE" id="PS51257">
    <property type="entry name" value="PROKAR_LIPOPROTEIN"/>
    <property type="match status" value="1"/>
</dbReference>
<keyword evidence="1" id="KW-0472">Membrane</keyword>
<dbReference type="AlphaFoldDB" id="A0A0A9B663"/>
<accession>A0A0A9B663</accession>